<comment type="subcellular location">
    <subcellularLocation>
        <location evidence="1">Cell membrane</location>
        <topology evidence="1">Multi-pass membrane protein</topology>
    </subcellularLocation>
</comment>
<keyword evidence="10" id="KW-1185">Reference proteome</keyword>
<feature type="transmembrane region" description="Helical" evidence="8">
    <location>
        <begin position="172"/>
        <end position="189"/>
    </location>
</feature>
<keyword evidence="3" id="KW-0645">Protease</keyword>
<dbReference type="OrthoDB" id="793901at2"/>
<accession>A0A2W7RWF9</accession>
<dbReference type="GO" id="GO:0006508">
    <property type="term" value="P:proteolysis"/>
    <property type="evidence" value="ECO:0007669"/>
    <property type="project" value="UniProtKB-KW"/>
</dbReference>
<dbReference type="Pfam" id="PF09721">
    <property type="entry name" value="Exosortase_EpsH"/>
    <property type="match status" value="1"/>
</dbReference>
<keyword evidence="6 8" id="KW-1133">Transmembrane helix</keyword>
<comment type="caution">
    <text evidence="9">The sequence shown here is derived from an EMBL/GenBank/DDBJ whole genome shotgun (WGS) entry which is preliminary data.</text>
</comment>
<dbReference type="NCBIfam" id="TIGR04178">
    <property type="entry name" value="exo_archaeo"/>
    <property type="match status" value="1"/>
</dbReference>
<dbReference type="RefSeq" id="WP_111297260.1">
    <property type="nucleotide sequence ID" value="NZ_QKZV01000013.1"/>
</dbReference>
<evidence type="ECO:0000256" key="6">
    <source>
        <dbReference type="ARBA" id="ARBA00022989"/>
    </source>
</evidence>
<organism evidence="9 10">
    <name type="scientific">Hydrotalea sandarakina</name>
    <dbReference type="NCBI Taxonomy" id="1004304"/>
    <lineage>
        <taxon>Bacteria</taxon>
        <taxon>Pseudomonadati</taxon>
        <taxon>Bacteroidota</taxon>
        <taxon>Chitinophagia</taxon>
        <taxon>Chitinophagales</taxon>
        <taxon>Chitinophagaceae</taxon>
        <taxon>Hydrotalea</taxon>
    </lineage>
</organism>
<evidence type="ECO:0000313" key="10">
    <source>
        <dbReference type="Proteomes" id="UP000249720"/>
    </source>
</evidence>
<evidence type="ECO:0000256" key="3">
    <source>
        <dbReference type="ARBA" id="ARBA00022670"/>
    </source>
</evidence>
<dbReference type="InterPro" id="IPR026392">
    <property type="entry name" value="Exo/Archaeosortase_dom"/>
</dbReference>
<evidence type="ECO:0000256" key="2">
    <source>
        <dbReference type="ARBA" id="ARBA00022475"/>
    </source>
</evidence>
<evidence type="ECO:0000256" key="4">
    <source>
        <dbReference type="ARBA" id="ARBA00022692"/>
    </source>
</evidence>
<sequence>MLPITQKNSTTISLLSFSVWKYALIFLGWFIVFYWGTKIIWGLTTPYHLYVPFIDHYFNYIAFNRDIVLAGSRKILESYGYYIYSPQPDILTISGEYGIILNYSCLGFAVMSFWLAFVITHHGKWWFKAVWAVLGIAIIIACNIARVCLVLISGLEKWQLPFGLDHHTWFNIVTYLAILLLALLYNNIVNRKFQS</sequence>
<feature type="transmembrane region" description="Helical" evidence="8">
    <location>
        <begin position="97"/>
        <end position="117"/>
    </location>
</feature>
<dbReference type="AlphaFoldDB" id="A0A2W7RWF9"/>
<feature type="transmembrane region" description="Helical" evidence="8">
    <location>
        <begin position="12"/>
        <end position="35"/>
    </location>
</feature>
<keyword evidence="2" id="KW-1003">Cell membrane</keyword>
<keyword evidence="4 8" id="KW-0812">Transmembrane</keyword>
<dbReference type="Proteomes" id="UP000249720">
    <property type="component" value="Unassembled WGS sequence"/>
</dbReference>
<dbReference type="GO" id="GO:0008233">
    <property type="term" value="F:peptidase activity"/>
    <property type="evidence" value="ECO:0007669"/>
    <property type="project" value="UniProtKB-KW"/>
</dbReference>
<proteinExistence type="predicted"/>
<evidence type="ECO:0000256" key="7">
    <source>
        <dbReference type="ARBA" id="ARBA00023136"/>
    </source>
</evidence>
<evidence type="ECO:0000256" key="8">
    <source>
        <dbReference type="SAM" id="Phobius"/>
    </source>
</evidence>
<protein>
    <submittedName>
        <fullName evidence="9">Exosortase/archaeosortase family protein</fullName>
    </submittedName>
</protein>
<keyword evidence="5" id="KW-0378">Hydrolase</keyword>
<dbReference type="GO" id="GO:0005886">
    <property type="term" value="C:plasma membrane"/>
    <property type="evidence" value="ECO:0007669"/>
    <property type="project" value="UniProtKB-SubCell"/>
</dbReference>
<evidence type="ECO:0000256" key="1">
    <source>
        <dbReference type="ARBA" id="ARBA00004651"/>
    </source>
</evidence>
<dbReference type="InterPro" id="IPR019127">
    <property type="entry name" value="Exosortase"/>
</dbReference>
<feature type="transmembrane region" description="Helical" evidence="8">
    <location>
        <begin position="129"/>
        <end position="152"/>
    </location>
</feature>
<evidence type="ECO:0000313" key="9">
    <source>
        <dbReference type="EMBL" id="PZX59537.1"/>
    </source>
</evidence>
<name>A0A2W7RWF9_9BACT</name>
<keyword evidence="7 8" id="KW-0472">Membrane</keyword>
<gene>
    <name evidence="9" type="ORF">LX80_02784</name>
</gene>
<reference evidence="9 10" key="1">
    <citation type="submission" date="2018-06" db="EMBL/GenBank/DDBJ databases">
        <title>Genomic Encyclopedia of Archaeal and Bacterial Type Strains, Phase II (KMG-II): from individual species to whole genera.</title>
        <authorList>
            <person name="Goeker M."/>
        </authorList>
    </citation>
    <scope>NUCLEOTIDE SEQUENCE [LARGE SCALE GENOMIC DNA]</scope>
    <source>
        <strain evidence="9 10">DSM 23241</strain>
    </source>
</reference>
<evidence type="ECO:0000256" key="5">
    <source>
        <dbReference type="ARBA" id="ARBA00022801"/>
    </source>
</evidence>
<dbReference type="EMBL" id="QKZV01000013">
    <property type="protein sequence ID" value="PZX59537.1"/>
    <property type="molecule type" value="Genomic_DNA"/>
</dbReference>